<gene>
    <name evidence="2" type="ORF">GCM10017559_17630</name>
</gene>
<feature type="region of interest" description="Disordered" evidence="1">
    <location>
        <begin position="353"/>
        <end position="376"/>
    </location>
</feature>
<reference evidence="2 3" key="1">
    <citation type="journal article" date="2019" name="Int. J. Syst. Evol. Microbiol.">
        <title>The Global Catalogue of Microorganisms (GCM) 10K type strain sequencing project: providing services to taxonomists for standard genome sequencing and annotation.</title>
        <authorList>
            <consortium name="The Broad Institute Genomics Platform"/>
            <consortium name="The Broad Institute Genome Sequencing Center for Infectious Disease"/>
            <person name="Wu L."/>
            <person name="Ma J."/>
        </authorList>
    </citation>
    <scope>NUCLEOTIDE SEQUENCE [LARGE SCALE GENOMIC DNA]</scope>
    <source>
        <strain evidence="2 3">JCM 3106</strain>
    </source>
</reference>
<evidence type="ECO:0008006" key="4">
    <source>
        <dbReference type="Google" id="ProtNLM"/>
    </source>
</evidence>
<keyword evidence="3" id="KW-1185">Reference proteome</keyword>
<comment type="caution">
    <text evidence="2">The sequence shown here is derived from an EMBL/GenBank/DDBJ whole genome shotgun (WGS) entry which is preliminary data.</text>
</comment>
<protein>
    <recommendedName>
        <fullName evidence="4">DUF3800 domain-containing protein</fullName>
    </recommendedName>
</protein>
<sequence length="376" mass="39881">MVPEVGDDQARPAGSASTGGLLEIACDESGSEGEKLIGGNTDVFAHAGVGLSVASAAECVQETRNRIRSPAVEYKANHLLREKHRAVLEWLLGPSGPIHGNAHVHLVDKEFLLVGRLVELLGEEITGQAARPGDGGPDRDPRAGEAALVLYRDGREVFGRRRWDAFLESFNDLVRARTSAEAFFRVVDALRSTAAPERVAGIVASLASAGPHADLLWARPAGDATMPVLDPLIPAIVQAVLHWGRDGASVSIVHDRHNALTPERIARLTELTQLAELAELAGTPGDPAVPGRPGAVRPAGLRLVDSMSDPRVQVADFLAGVARRVASDELNGRGDTVLVTLLRPYVTPSSIWGDPGSRLLPARDREEAAGVRAGRP</sequence>
<evidence type="ECO:0000256" key="1">
    <source>
        <dbReference type="SAM" id="MobiDB-lite"/>
    </source>
</evidence>
<dbReference type="Proteomes" id="UP001499930">
    <property type="component" value="Unassembled WGS sequence"/>
</dbReference>
<dbReference type="EMBL" id="BAAAWD010000006">
    <property type="protein sequence ID" value="GAA2997523.1"/>
    <property type="molecule type" value="Genomic_DNA"/>
</dbReference>
<evidence type="ECO:0000313" key="3">
    <source>
        <dbReference type="Proteomes" id="UP001499930"/>
    </source>
</evidence>
<organism evidence="2 3">
    <name type="scientific">Streptosporangium longisporum</name>
    <dbReference type="NCBI Taxonomy" id="46187"/>
    <lineage>
        <taxon>Bacteria</taxon>
        <taxon>Bacillati</taxon>
        <taxon>Actinomycetota</taxon>
        <taxon>Actinomycetes</taxon>
        <taxon>Streptosporangiales</taxon>
        <taxon>Streptosporangiaceae</taxon>
        <taxon>Streptosporangium</taxon>
    </lineage>
</organism>
<accession>A0ABN3XUE6</accession>
<evidence type="ECO:0000313" key="2">
    <source>
        <dbReference type="EMBL" id="GAA2997523.1"/>
    </source>
</evidence>
<proteinExistence type="predicted"/>
<name>A0ABN3XUE6_9ACTN</name>